<dbReference type="GO" id="GO:0005506">
    <property type="term" value="F:iron ion binding"/>
    <property type="evidence" value="ECO:0007669"/>
    <property type="project" value="InterPro"/>
</dbReference>
<dbReference type="InterPro" id="IPR016208">
    <property type="entry name" value="Ald_Oxase/xanthine_DH-like"/>
</dbReference>
<dbReference type="Gene3D" id="3.30.365.10">
    <property type="entry name" value="Aldehyde oxidase/xanthine dehydrogenase, molybdopterin binding domain"/>
    <property type="match status" value="4"/>
</dbReference>
<evidence type="ECO:0000313" key="4">
    <source>
        <dbReference type="EMBL" id="RCW74535.1"/>
    </source>
</evidence>
<dbReference type="InterPro" id="IPR037165">
    <property type="entry name" value="AldOxase/xan_DH_Mopterin-bd_sf"/>
</dbReference>
<evidence type="ECO:0000313" key="5">
    <source>
        <dbReference type="Proteomes" id="UP000252884"/>
    </source>
</evidence>
<dbReference type="SUPFAM" id="SSF54665">
    <property type="entry name" value="CO dehydrogenase molybdoprotein N-domain-like"/>
    <property type="match status" value="1"/>
</dbReference>
<dbReference type="SUPFAM" id="SSF56003">
    <property type="entry name" value="Molybdenum cofactor-binding domain"/>
    <property type="match status" value="1"/>
</dbReference>
<dbReference type="InterPro" id="IPR000674">
    <property type="entry name" value="Ald_Oxase/Xan_DH_a/b"/>
</dbReference>
<dbReference type="PANTHER" id="PTHR11908:SF132">
    <property type="entry name" value="ALDEHYDE OXIDASE 1-RELATED"/>
    <property type="match status" value="1"/>
</dbReference>
<dbReference type="InterPro" id="IPR046867">
    <property type="entry name" value="AldOxase/xan_DH_MoCoBD2"/>
</dbReference>
<dbReference type="Pfam" id="PF02738">
    <property type="entry name" value="MoCoBD_1"/>
    <property type="match status" value="1"/>
</dbReference>
<dbReference type="InterPro" id="IPR008274">
    <property type="entry name" value="AldOxase/xan_DH_MoCoBD1"/>
</dbReference>
<dbReference type="PANTHER" id="PTHR11908">
    <property type="entry name" value="XANTHINE DEHYDROGENASE"/>
    <property type="match status" value="1"/>
</dbReference>
<dbReference type="Pfam" id="PF01315">
    <property type="entry name" value="Ald_Xan_dh_C"/>
    <property type="match status" value="1"/>
</dbReference>
<dbReference type="OrthoDB" id="221297at2"/>
<accession>A0A368Y356</accession>
<sequence>MTVHQSPVRLEAALKVTGRAVYEAETPMAGMLHAALIQSPIAKGRLLGLDMEPVRGMPGFADVVSHAEAQALAPSPPLALVRESAIHFAGQPLGLVVAETLQEAEACARAVPLELSSEPAVTAMSQALDTAFAPDLAGRYPPSSQRGDAAAALAAAHLVVRNRYDTAVNNHHPMEPHSVVCAWEGDRVVVHTGTQAIFLTRRIVAHSFQIPMEQVRVVSRFMGGGFGCKGPLWLPWLMWAILASQRTGRPVRLELTRAQLFNLVGRRQETVQDLALGFDADGRLTAIDHQVLAQTATHGDYSDATATTARSLYGCANVTTGHLVVRTNEPLPAPMRAPGVAPGTFALESAMDEAAEALSIDPVELRVRNYADRDLDADKPWSSNGLLACYATAAEQFGWAGRPAPGKASDGRWRVGVGMASSVYPVHRQPCRVKVLIDADARLLVQCGTQDFGQGLYTAMGQLAADGLGIDMDQVRVELGDTDLPEGPFTGGSMVTASFAPAVEDAMADLRARLAELAVADEASPLAGADASDLIFAGGLVRSGSGNAAESLADLVARCAPEGLEAEGAATPPEAQPSSANGYGAVFVEVGVDPDLGEVRVRRCVAAFAAGRILNARMAHSQYVGGLTGGIGMALHEHVDTDKATGRIVGDNLADYLIPTHADMPEFDITMLDEDDPLLPSGIKGIGMLGSAGIQAAIANAVHDAVGRRVRRLPIRIEDVLGQ</sequence>
<evidence type="ECO:0000256" key="1">
    <source>
        <dbReference type="ARBA" id="ARBA00022505"/>
    </source>
</evidence>
<feature type="domain" description="Aldehyde oxidase/xanthine dehydrogenase a/b hammerhead" evidence="3">
    <location>
        <begin position="17"/>
        <end position="119"/>
    </location>
</feature>
<protein>
    <submittedName>
        <fullName evidence="4">Xanthine dehydrogenase YagR molybdenum-binding subunit</fullName>
    </submittedName>
</protein>
<keyword evidence="2" id="KW-0560">Oxidoreductase</keyword>
<proteinExistence type="predicted"/>
<dbReference type="Proteomes" id="UP000252884">
    <property type="component" value="Unassembled WGS sequence"/>
</dbReference>
<evidence type="ECO:0000256" key="2">
    <source>
        <dbReference type="ARBA" id="ARBA00023002"/>
    </source>
</evidence>
<dbReference type="InterPro" id="IPR036856">
    <property type="entry name" value="Ald_Oxase/Xan_DH_a/b_sf"/>
</dbReference>
<organism evidence="4 5">
    <name type="scientific">Pseudorhodoferax soli</name>
    <dbReference type="NCBI Taxonomy" id="545864"/>
    <lineage>
        <taxon>Bacteria</taxon>
        <taxon>Pseudomonadati</taxon>
        <taxon>Pseudomonadota</taxon>
        <taxon>Betaproteobacteria</taxon>
        <taxon>Burkholderiales</taxon>
        <taxon>Comamonadaceae</taxon>
    </lineage>
</organism>
<keyword evidence="5" id="KW-1185">Reference proteome</keyword>
<reference evidence="4 5" key="1">
    <citation type="submission" date="2018-07" db="EMBL/GenBank/DDBJ databases">
        <title>Genomic Encyclopedia of Type Strains, Phase IV (KMG-IV): sequencing the most valuable type-strain genomes for metagenomic binning, comparative biology and taxonomic classification.</title>
        <authorList>
            <person name="Goeker M."/>
        </authorList>
    </citation>
    <scope>NUCLEOTIDE SEQUENCE [LARGE SCALE GENOMIC DNA]</scope>
    <source>
        <strain evidence="4 5">DSM 21634</strain>
    </source>
</reference>
<dbReference type="RefSeq" id="WP_147282829.1">
    <property type="nucleotide sequence ID" value="NZ_QPJK01000002.1"/>
</dbReference>
<dbReference type="GO" id="GO:0016491">
    <property type="term" value="F:oxidoreductase activity"/>
    <property type="evidence" value="ECO:0007669"/>
    <property type="project" value="UniProtKB-KW"/>
</dbReference>
<comment type="caution">
    <text evidence="4">The sequence shown here is derived from an EMBL/GenBank/DDBJ whole genome shotgun (WGS) entry which is preliminary data.</text>
</comment>
<dbReference type="Pfam" id="PF20256">
    <property type="entry name" value="MoCoBD_2"/>
    <property type="match status" value="1"/>
</dbReference>
<gene>
    <name evidence="4" type="ORF">DES41_102858</name>
</gene>
<dbReference type="AlphaFoldDB" id="A0A368Y356"/>
<dbReference type="Gene3D" id="3.90.1170.50">
    <property type="entry name" value="Aldehyde oxidase/xanthine dehydrogenase, a/b hammerhead"/>
    <property type="match status" value="1"/>
</dbReference>
<evidence type="ECO:0000259" key="3">
    <source>
        <dbReference type="SMART" id="SM01008"/>
    </source>
</evidence>
<keyword evidence="1" id="KW-0500">Molybdenum</keyword>
<dbReference type="EMBL" id="QPJK01000002">
    <property type="protein sequence ID" value="RCW74535.1"/>
    <property type="molecule type" value="Genomic_DNA"/>
</dbReference>
<dbReference type="SMART" id="SM01008">
    <property type="entry name" value="Ald_Xan_dh_C"/>
    <property type="match status" value="1"/>
</dbReference>
<name>A0A368Y356_9BURK</name>